<dbReference type="STRING" id="653733.Selin_1432"/>
<dbReference type="KEGG" id="din:Selin_1432"/>
<organism evidence="1 2">
    <name type="scientific">Desulfurispirillum indicum (strain ATCC BAA-1389 / DSM 22839 / S5)</name>
    <dbReference type="NCBI Taxonomy" id="653733"/>
    <lineage>
        <taxon>Bacteria</taxon>
        <taxon>Pseudomonadati</taxon>
        <taxon>Chrysiogenota</taxon>
        <taxon>Chrysiogenia</taxon>
        <taxon>Chrysiogenales</taxon>
        <taxon>Chrysiogenaceae</taxon>
        <taxon>Desulfurispirillum</taxon>
    </lineage>
</organism>
<dbReference type="Proteomes" id="UP000002572">
    <property type="component" value="Chromosome"/>
</dbReference>
<gene>
    <name evidence="1" type="ordered locus">Selin_1432</name>
</gene>
<dbReference type="RefSeq" id="WP_013506047.1">
    <property type="nucleotide sequence ID" value="NC_014836.1"/>
</dbReference>
<evidence type="ECO:0000313" key="1">
    <source>
        <dbReference type="EMBL" id="ADU66166.1"/>
    </source>
</evidence>
<dbReference type="AlphaFoldDB" id="E6W6D0"/>
<dbReference type="EMBL" id="CP002432">
    <property type="protein sequence ID" value="ADU66166.1"/>
    <property type="molecule type" value="Genomic_DNA"/>
</dbReference>
<name>E6W6D0_DESIS</name>
<reference evidence="1 2" key="1">
    <citation type="submission" date="2010-12" db="EMBL/GenBank/DDBJ databases">
        <title>Complete sequence of Desulfurispirillum indicum S5.</title>
        <authorList>
            <consortium name="US DOE Joint Genome Institute"/>
            <person name="Lucas S."/>
            <person name="Copeland A."/>
            <person name="Lapidus A."/>
            <person name="Cheng J.-F."/>
            <person name="Goodwin L."/>
            <person name="Pitluck S."/>
            <person name="Chertkov O."/>
            <person name="Held B."/>
            <person name="Detter J.C."/>
            <person name="Han C."/>
            <person name="Tapia R."/>
            <person name="Land M."/>
            <person name="Hauser L."/>
            <person name="Kyrpides N."/>
            <person name="Ivanova N."/>
            <person name="Mikhailova N."/>
            <person name="Haggblom M."/>
            <person name="Rauschenbach I."/>
            <person name="Bini E."/>
            <person name="Woyke T."/>
        </authorList>
    </citation>
    <scope>NUCLEOTIDE SEQUENCE [LARGE SCALE GENOMIC DNA]</scope>
    <source>
        <strain evidence="2">ATCC BAA-1389 / DSM 22839 / S5</strain>
    </source>
</reference>
<proteinExistence type="predicted"/>
<dbReference type="InParanoid" id="E6W6D0"/>
<protein>
    <submittedName>
        <fullName evidence="1">Uncharacterized protein</fullName>
    </submittedName>
</protein>
<keyword evidence="2" id="KW-1185">Reference proteome</keyword>
<dbReference type="HOGENOM" id="CLU_1248970_0_0_0"/>
<sequence>MYEKENFWEVLYISERILSAHFKRSVFINPAPPHDVFIYSKDRTVSVRDQIPYSVLKTILASISHLNESRIFTRRMTHSYRRIRILQRSRQILQARVLRVTLSRDLILELPGIHIKGLCSFKHQTRLAKSLDINSSVHVYPVAVRDGVVMCSMQHPVIPEALLRQKLNQDHSHIQFECTYRLPGIKAVITTNHKIPWQAIKATAKEIGEQILIKLDGQHVQ</sequence>
<evidence type="ECO:0000313" key="2">
    <source>
        <dbReference type="Proteomes" id="UP000002572"/>
    </source>
</evidence>
<accession>E6W6D0</accession>